<organism evidence="12 13">
    <name type="scientific">Ceratobasidium theobromae</name>
    <dbReference type="NCBI Taxonomy" id="1582974"/>
    <lineage>
        <taxon>Eukaryota</taxon>
        <taxon>Fungi</taxon>
        <taxon>Dikarya</taxon>
        <taxon>Basidiomycota</taxon>
        <taxon>Agaricomycotina</taxon>
        <taxon>Agaricomycetes</taxon>
        <taxon>Cantharellales</taxon>
        <taxon>Ceratobasidiaceae</taxon>
        <taxon>Ceratobasidium</taxon>
    </lineage>
</organism>
<feature type="region of interest" description="Disordered" evidence="9">
    <location>
        <begin position="386"/>
        <end position="414"/>
    </location>
</feature>
<dbReference type="Pfam" id="PF02225">
    <property type="entry name" value="PA"/>
    <property type="match status" value="1"/>
</dbReference>
<dbReference type="Proteomes" id="UP000383932">
    <property type="component" value="Unassembled WGS sequence"/>
</dbReference>
<evidence type="ECO:0000313" key="13">
    <source>
        <dbReference type="Proteomes" id="UP000383932"/>
    </source>
</evidence>
<comment type="caution">
    <text evidence="12">The sequence shown here is derived from an EMBL/GenBank/DDBJ whole genome shotgun (WGS) entry which is preliminary data.</text>
</comment>
<dbReference type="InterPro" id="IPR013083">
    <property type="entry name" value="Znf_RING/FYVE/PHD"/>
</dbReference>
<keyword evidence="7 10" id="KW-0472">Membrane</keyword>
<keyword evidence="6 10" id="KW-1133">Transmembrane helix</keyword>
<dbReference type="FunFam" id="3.30.40.10:FF:000388">
    <property type="entry name" value="Putative RING zinc finger domain superfamily protein"/>
    <property type="match status" value="1"/>
</dbReference>
<evidence type="ECO:0000256" key="9">
    <source>
        <dbReference type="SAM" id="MobiDB-lite"/>
    </source>
</evidence>
<accession>A0A5N5QYN1</accession>
<dbReference type="OrthoDB" id="8062037at2759"/>
<dbReference type="Pfam" id="PF13639">
    <property type="entry name" value="zf-RING_2"/>
    <property type="match status" value="1"/>
</dbReference>
<evidence type="ECO:0000256" key="7">
    <source>
        <dbReference type="ARBA" id="ARBA00023136"/>
    </source>
</evidence>
<evidence type="ECO:0000256" key="4">
    <source>
        <dbReference type="ARBA" id="ARBA00022771"/>
    </source>
</evidence>
<feature type="domain" description="RING-type" evidence="11">
    <location>
        <begin position="433"/>
        <end position="475"/>
    </location>
</feature>
<dbReference type="Gene3D" id="3.50.30.30">
    <property type="match status" value="1"/>
</dbReference>
<dbReference type="PROSITE" id="PS50089">
    <property type="entry name" value="ZF_RING_2"/>
    <property type="match status" value="1"/>
</dbReference>
<evidence type="ECO:0000256" key="6">
    <source>
        <dbReference type="ARBA" id="ARBA00022989"/>
    </source>
</evidence>
<gene>
    <name evidence="12" type="ORF">CTheo_170</name>
</gene>
<dbReference type="Gene3D" id="3.30.40.10">
    <property type="entry name" value="Zinc/RING finger domain, C3HC4 (zinc finger)"/>
    <property type="match status" value="1"/>
</dbReference>
<feature type="transmembrane region" description="Helical" evidence="10">
    <location>
        <begin position="316"/>
        <end position="342"/>
    </location>
</feature>
<dbReference type="SUPFAM" id="SSF57850">
    <property type="entry name" value="RING/U-box"/>
    <property type="match status" value="1"/>
</dbReference>
<sequence>MTQGKTPTCANSRDGDWAWKAIYGRAHDGEFLTRPRLGLFRHLTTLNCGTMRLKVYETLFIYGILLPAVMAAPFAQGIREDHSWSQFLLDIARALGMRGYKHSSSFAVDLGMPQAGDNWLWNLNGWTLAESELSVVDLEPIRTFTTRPALFGTHIVTSPGLLGHLLPLNSFAIHVNTSLEEIQMATHGPVPYPITKDNTGCPPLEVPEGHPRPSMNESWIALVMRGGCGFDEKVLVRQAQRLGARAAIVGGAHPGPTGIDDLVSMSPASDGRDIVIPAVYVTHAAYEALIELIVTSNMSTSGLRTVSVVLGPEETWAWWSPILSFAILLLLPSIMTLVTLFVHRIRAARHAARQRAPGDVVRALPIRVWTGARWVSEKDWVASHANEIPSTPGHETPTPGQGPTVQEPTREVDAQSVTESASFPNWFASQGECAICLSSFVRGDRVRVLPCSHVFHVEEVDGWLLNRKKVCPICKADVTHPAPRTAARVFPVVVHPSDAESRTIAGSGTGVLDDGGESGVGSGLDATVSGGNGLTEWWRSAPGRLWSIGPRHWWQRAREGSGEANERTPLLSP</sequence>
<evidence type="ECO:0000256" key="10">
    <source>
        <dbReference type="SAM" id="Phobius"/>
    </source>
</evidence>
<protein>
    <recommendedName>
        <fullName evidence="11">RING-type domain-containing protein</fullName>
    </recommendedName>
</protein>
<dbReference type="InterPro" id="IPR001841">
    <property type="entry name" value="Znf_RING"/>
</dbReference>
<evidence type="ECO:0000256" key="5">
    <source>
        <dbReference type="ARBA" id="ARBA00022833"/>
    </source>
</evidence>
<dbReference type="GO" id="GO:0016020">
    <property type="term" value="C:membrane"/>
    <property type="evidence" value="ECO:0007669"/>
    <property type="project" value="UniProtKB-SubCell"/>
</dbReference>
<keyword evidence="2 10" id="KW-0812">Transmembrane</keyword>
<dbReference type="PANTHER" id="PTHR47168:SF1">
    <property type="entry name" value="OS02G0798600 PROTEIN"/>
    <property type="match status" value="1"/>
</dbReference>
<dbReference type="PANTHER" id="PTHR47168">
    <property type="entry name" value="RING ZINC FINGER DOMAIN SUPERFAMILY PROTEIN-RELATED"/>
    <property type="match status" value="1"/>
</dbReference>
<feature type="compositionally biased region" description="Polar residues" evidence="9">
    <location>
        <begin position="398"/>
        <end position="407"/>
    </location>
</feature>
<dbReference type="EMBL" id="SSOP01000001">
    <property type="protein sequence ID" value="KAB5596533.1"/>
    <property type="molecule type" value="Genomic_DNA"/>
</dbReference>
<keyword evidence="4 8" id="KW-0863">Zinc-finger</keyword>
<evidence type="ECO:0000313" key="12">
    <source>
        <dbReference type="EMBL" id="KAB5596533.1"/>
    </source>
</evidence>
<dbReference type="AlphaFoldDB" id="A0A5N5QYN1"/>
<dbReference type="SMART" id="SM00184">
    <property type="entry name" value="RING"/>
    <property type="match status" value="1"/>
</dbReference>
<proteinExistence type="predicted"/>
<dbReference type="InterPro" id="IPR003137">
    <property type="entry name" value="PA_domain"/>
</dbReference>
<name>A0A5N5QYN1_9AGAM</name>
<reference evidence="12 13" key="1">
    <citation type="journal article" date="2019" name="Fungal Biol. Biotechnol.">
        <title>Draft genome sequence of fastidious pathogen Ceratobasidium theobromae, which causes vascular-streak dieback in Theobroma cacao.</title>
        <authorList>
            <person name="Ali S.S."/>
            <person name="Asman A."/>
            <person name="Shao J."/>
            <person name="Firmansyah A.P."/>
            <person name="Susilo A.W."/>
            <person name="Rosmana A."/>
            <person name="McMahon P."/>
            <person name="Junaid M."/>
            <person name="Guest D."/>
            <person name="Kheng T.Y."/>
            <person name="Meinhardt L.W."/>
            <person name="Bailey B.A."/>
        </authorList>
    </citation>
    <scope>NUCLEOTIDE SEQUENCE [LARGE SCALE GENOMIC DNA]</scope>
    <source>
        <strain evidence="12 13">CT2</strain>
    </source>
</reference>
<dbReference type="InterPro" id="IPR051653">
    <property type="entry name" value="E3_ligase_sorting_rcpt"/>
</dbReference>
<evidence type="ECO:0000259" key="11">
    <source>
        <dbReference type="PROSITE" id="PS50089"/>
    </source>
</evidence>
<evidence type="ECO:0000256" key="8">
    <source>
        <dbReference type="PROSITE-ProRule" id="PRU00175"/>
    </source>
</evidence>
<evidence type="ECO:0000256" key="3">
    <source>
        <dbReference type="ARBA" id="ARBA00022723"/>
    </source>
</evidence>
<dbReference type="GO" id="GO:0008270">
    <property type="term" value="F:zinc ion binding"/>
    <property type="evidence" value="ECO:0007669"/>
    <property type="project" value="UniProtKB-KW"/>
</dbReference>
<keyword evidence="5" id="KW-0862">Zinc</keyword>
<evidence type="ECO:0000256" key="1">
    <source>
        <dbReference type="ARBA" id="ARBA00004167"/>
    </source>
</evidence>
<feature type="transmembrane region" description="Helical" evidence="10">
    <location>
        <begin position="59"/>
        <end position="78"/>
    </location>
</feature>
<keyword evidence="3" id="KW-0479">Metal-binding</keyword>
<evidence type="ECO:0000256" key="2">
    <source>
        <dbReference type="ARBA" id="ARBA00022692"/>
    </source>
</evidence>
<comment type="subcellular location">
    <subcellularLocation>
        <location evidence="1">Membrane</location>
        <topology evidence="1">Single-pass membrane protein</topology>
    </subcellularLocation>
</comment>
<keyword evidence="13" id="KW-1185">Reference proteome</keyword>